<keyword evidence="3" id="KW-0732">Signal</keyword>
<evidence type="ECO:0000256" key="1">
    <source>
        <dbReference type="ARBA" id="ARBA00022512"/>
    </source>
</evidence>
<dbReference type="RefSeq" id="WP_170207942.1">
    <property type="nucleotide sequence ID" value="NZ_BAAATB010000006.1"/>
</dbReference>
<dbReference type="Pfam" id="PF19076">
    <property type="entry name" value="CshA_repeat"/>
    <property type="match status" value="5"/>
</dbReference>
<name>A0A542SR12_9MICO</name>
<dbReference type="NCBIfam" id="NF012211">
    <property type="entry name" value="tand_rpt_95"/>
    <property type="match status" value="1"/>
</dbReference>
<dbReference type="InterPro" id="IPR013320">
    <property type="entry name" value="ConA-like_dom_sf"/>
</dbReference>
<dbReference type="SUPFAM" id="SSF49899">
    <property type="entry name" value="Concanavalin A-like lectins/glucanases"/>
    <property type="match status" value="1"/>
</dbReference>
<keyword evidence="6" id="KW-1133">Transmembrane helix</keyword>
<feature type="region of interest" description="Disordered" evidence="5">
    <location>
        <begin position="1284"/>
        <end position="1317"/>
    </location>
</feature>
<keyword evidence="1" id="KW-0134">Cell wall</keyword>
<keyword evidence="6" id="KW-0812">Transmembrane</keyword>
<dbReference type="Proteomes" id="UP000316181">
    <property type="component" value="Unassembled WGS sequence"/>
</dbReference>
<evidence type="ECO:0000313" key="9">
    <source>
        <dbReference type="Proteomes" id="UP000316181"/>
    </source>
</evidence>
<organism evidence="8 9">
    <name type="scientific">Rarobacter incanus</name>
    <dbReference type="NCBI Taxonomy" id="153494"/>
    <lineage>
        <taxon>Bacteria</taxon>
        <taxon>Bacillati</taxon>
        <taxon>Actinomycetota</taxon>
        <taxon>Actinomycetes</taxon>
        <taxon>Micrococcales</taxon>
        <taxon>Rarobacteraceae</taxon>
        <taxon>Rarobacter</taxon>
    </lineage>
</organism>
<dbReference type="NCBIfam" id="TIGR01167">
    <property type="entry name" value="LPXTG_anchor"/>
    <property type="match status" value="1"/>
</dbReference>
<feature type="transmembrane region" description="Helical" evidence="6">
    <location>
        <begin position="1322"/>
        <end position="1342"/>
    </location>
</feature>
<evidence type="ECO:0000256" key="3">
    <source>
        <dbReference type="ARBA" id="ARBA00022729"/>
    </source>
</evidence>
<comment type="caution">
    <text evidence="8">The sequence shown here is derived from an EMBL/GenBank/DDBJ whole genome shotgun (WGS) entry which is preliminary data.</text>
</comment>
<dbReference type="InterPro" id="IPR026395">
    <property type="entry name" value="CshA_fibril"/>
</dbReference>
<feature type="region of interest" description="Disordered" evidence="5">
    <location>
        <begin position="567"/>
        <end position="626"/>
    </location>
</feature>
<keyword evidence="4" id="KW-0572">Peptidoglycan-anchor</keyword>
<dbReference type="PROSITE" id="PS50847">
    <property type="entry name" value="GRAM_POS_ANCHORING"/>
    <property type="match status" value="1"/>
</dbReference>
<protein>
    <submittedName>
        <fullName evidence="8">LPXTG-motif cell wall-anchored protein</fullName>
    </submittedName>
</protein>
<reference evidence="8 9" key="1">
    <citation type="submission" date="2019-06" db="EMBL/GenBank/DDBJ databases">
        <title>Sequencing the genomes of 1000 actinobacteria strains.</title>
        <authorList>
            <person name="Klenk H.-P."/>
        </authorList>
    </citation>
    <scope>NUCLEOTIDE SEQUENCE [LARGE SCALE GENOMIC DNA]</scope>
    <source>
        <strain evidence="8 9">DSM 10596</strain>
    </source>
</reference>
<dbReference type="NCBIfam" id="TIGR04225">
    <property type="entry name" value="CshA_fibril_rpt"/>
    <property type="match status" value="5"/>
</dbReference>
<evidence type="ECO:0000256" key="5">
    <source>
        <dbReference type="SAM" id="MobiDB-lite"/>
    </source>
</evidence>
<keyword evidence="9" id="KW-1185">Reference proteome</keyword>
<dbReference type="Gene3D" id="2.60.40.2810">
    <property type="match status" value="1"/>
</dbReference>
<evidence type="ECO:0000256" key="4">
    <source>
        <dbReference type="ARBA" id="ARBA00023088"/>
    </source>
</evidence>
<proteinExistence type="predicted"/>
<keyword evidence="2" id="KW-0964">Secreted</keyword>
<gene>
    <name evidence="8" type="ORF">FB389_1767</name>
</gene>
<feature type="compositionally biased region" description="Low complexity" evidence="5">
    <location>
        <begin position="1291"/>
        <end position="1314"/>
    </location>
</feature>
<keyword evidence="6" id="KW-0472">Membrane</keyword>
<dbReference type="InterPro" id="IPR019931">
    <property type="entry name" value="LPXTG_anchor"/>
</dbReference>
<evidence type="ECO:0000313" key="8">
    <source>
        <dbReference type="EMBL" id="TQK77052.1"/>
    </source>
</evidence>
<dbReference type="EMBL" id="VFNV01000001">
    <property type="protein sequence ID" value="TQK77052.1"/>
    <property type="molecule type" value="Genomic_DNA"/>
</dbReference>
<sequence length="1348" mass="137419">MAATVFVAGVVSAPFAAADTVSEGFRGVSASGWKLLNSACLTDAPSGSAAYCKRDQTPSQVSTSNGYGTPAVSDGNSGFLQLTANRHDDRGGAIYNTGIGAEHGLRVEFTQYQYGREDGGRRSADGISFFLVDGQSDLTDVGAYGGALGYAPRTSDYTNSQNWGIEDGYLGIGLDAFGNYANSGHVGGSDCGVVPGETNNMYGNNYEWNPSDPNLQATNAISVRGPWGGTVTTGYCLLASKKLDSAGVNGSTTSSWGSDSIYKEGINNVIPSTTEVESAARRVQIIVKPGATGAAPTVSVSIDYSGTGNNFVPVLTDVQIKDRAGNPAPLPSSFKFGFASSTGGSTGSHLISGLTVTGDPTATDDSVTLSQWQPASFNAASLVTPGAFPIPATGAYSIEDPAHPGTFGSSFSTSYGTWQINTDTGAVTYTPTPGVAQSGHSPQVKFRATDSNGTVAAGNLHVTYKPTTGDEEKVVAPGATATFPPSSLDTILGSGTVASYKLLDPATGNPISTDTYTDSHGGVWTIDPTTGSTSYKAAANYRGPVDPIGYRLTDSNGFTTDGKLSIWEPPVGADQTKSATRGSDVTFDPAGDLVTTGSDGNPTVKLSDPDAGNPNKKSVPGQGVWTLDPATGKITFDPESNSITNVTPISYTVTDSRGQTDTGLLAVAYDPQTGDAQKTVEPGGTATFAPNDLGTVPGSGAITGYQLLDPATGNPIASNSYTDSHAGVWTINPATGETTYAAATGYRGPVDPITYRVTDANGKTADGTLSIIVGPAANDSTVTAARGDSVTFDPIGDLTKAGTDTTLTISLVGADAGSPNTKTVSGEGVWTLNPATGKITFAPAANYSGAVTPIDYIVTDGNGLKDQAKLGVIYPPATGDSVKTIEPGDTATFAPADLGTSGGSSAALTYTLLEPGTGNAVTSYADTHGGLWTIDPTTGETTYKSDPSYRGPVPAADYRVTDGNGKTADGNLNILIGPKASDETKTSNPGLAVSFDPVDDLTKSGSDSAKTISFVSPDASDSNKKTVPGEGTWNLVPATGVITFTPEPGYTGNPTPIDYRVTDGNTLSDTATLTVKYNQPPVAGDKVVTVNPGETAKLAPVITPGSDANLVASIDGSDAGDPTKKTVPGQGVWTIDPSTGKATFTPEAGFTSNPTPITYTVTDGNGLTDSGKLTVLVNQPPVDKDHGKTTNPGESVTFDPIGDLTTPGTSTDLEVKLVDPKTGKPTTSTTVTVPGEGVWTVDKSTGKVTFTPQDGFTGTATIDYQVVDGNGLTDTSTLSVTVKKSADTNKSDNTSTDDSGSGSSGDDSGNSSGNLPQTGAEITVPVVIALSLLLVGAGLVVVNRRRTA</sequence>
<evidence type="ECO:0000259" key="7">
    <source>
        <dbReference type="PROSITE" id="PS50847"/>
    </source>
</evidence>
<feature type="domain" description="Gram-positive cocci surface proteins LPxTG" evidence="7">
    <location>
        <begin position="1315"/>
        <end position="1348"/>
    </location>
</feature>
<dbReference type="Gene3D" id="2.60.120.200">
    <property type="match status" value="1"/>
</dbReference>
<evidence type="ECO:0000256" key="6">
    <source>
        <dbReference type="SAM" id="Phobius"/>
    </source>
</evidence>
<accession>A0A542SR12</accession>
<evidence type="ECO:0000256" key="2">
    <source>
        <dbReference type="ARBA" id="ARBA00022525"/>
    </source>
</evidence>